<dbReference type="SUPFAM" id="SSF82199">
    <property type="entry name" value="SET domain"/>
    <property type="match status" value="1"/>
</dbReference>
<dbReference type="InterPro" id="IPR011990">
    <property type="entry name" value="TPR-like_helical_dom_sf"/>
</dbReference>
<dbReference type="STRING" id="1314785.A0A165E7R6"/>
<dbReference type="Gene3D" id="1.25.40.10">
    <property type="entry name" value="Tetratricopeptide repeat domain"/>
    <property type="match status" value="1"/>
</dbReference>
<sequence length="508" mass="56908">MYGMGEAYLRLQFWSGALADAELAESTTRLSKEHRDKALYRAARAQYARGNYEAAETRFTEWHRSHPDDRDVLEWIARSRERLRESQNGSYDWLKLLKQSEKCTRLDVADYRGPIQVTQLQGRGGGRGVVASKDICVGELLLVSKPFISVFEDDLRGNVIQLAADMLSSKLKTRTQSAAVAFVAQKLYGNPDLHDHVFGLYAGPDYPAPPSSYPPEVSKAARAVDPLYPSTDIDIAQLDAICTYNAFQAMPIRPNDVQSQGFEKPTALHLLPSLFNHSCVPNAIWNCIGDVMVVRAMDTISAGAEITMPYSLEPSYVQREHALRDHMLSGCDCWLCNADRADGDTALRRRDALEDKYRPSTLRSTSLSLLSKWEKDFLSTYHTSRGPVRPSMYAPHVLLAEKLWSSHASNSFRESIDENMKALTCLGYKIQTNKSQPTKGNSKRKGMGTLPIERSRIPTSTAHQFAIVVMLKLILLYTQVNDKVNATKWLKAANWGKSLSVARCAHQS</sequence>
<organism evidence="2 3">
    <name type="scientific">Laetiporus sulphureus 93-53</name>
    <dbReference type="NCBI Taxonomy" id="1314785"/>
    <lineage>
        <taxon>Eukaryota</taxon>
        <taxon>Fungi</taxon>
        <taxon>Dikarya</taxon>
        <taxon>Basidiomycota</taxon>
        <taxon>Agaricomycotina</taxon>
        <taxon>Agaricomycetes</taxon>
        <taxon>Polyporales</taxon>
        <taxon>Laetiporus</taxon>
    </lineage>
</organism>
<dbReference type="InParanoid" id="A0A165E7R6"/>
<evidence type="ECO:0000313" key="3">
    <source>
        <dbReference type="Proteomes" id="UP000076871"/>
    </source>
</evidence>
<dbReference type="Proteomes" id="UP000076871">
    <property type="component" value="Unassembled WGS sequence"/>
</dbReference>
<dbReference type="RefSeq" id="XP_040764144.1">
    <property type="nucleotide sequence ID" value="XM_040901452.1"/>
</dbReference>
<name>A0A165E7R6_9APHY</name>
<gene>
    <name evidence="2" type="ORF">LAESUDRAFT_176403</name>
</gene>
<reference evidence="2 3" key="1">
    <citation type="journal article" date="2016" name="Mol. Biol. Evol.">
        <title>Comparative Genomics of Early-Diverging Mushroom-Forming Fungi Provides Insights into the Origins of Lignocellulose Decay Capabilities.</title>
        <authorList>
            <person name="Nagy L.G."/>
            <person name="Riley R."/>
            <person name="Tritt A."/>
            <person name="Adam C."/>
            <person name="Daum C."/>
            <person name="Floudas D."/>
            <person name="Sun H."/>
            <person name="Yadav J.S."/>
            <person name="Pangilinan J."/>
            <person name="Larsson K.H."/>
            <person name="Matsuura K."/>
            <person name="Barry K."/>
            <person name="Labutti K."/>
            <person name="Kuo R."/>
            <person name="Ohm R.A."/>
            <person name="Bhattacharya S.S."/>
            <person name="Shirouzu T."/>
            <person name="Yoshinaga Y."/>
            <person name="Martin F.M."/>
            <person name="Grigoriev I.V."/>
            <person name="Hibbett D.S."/>
        </authorList>
    </citation>
    <scope>NUCLEOTIDE SEQUENCE [LARGE SCALE GENOMIC DNA]</scope>
    <source>
        <strain evidence="2 3">93-53</strain>
    </source>
</reference>
<dbReference type="PROSITE" id="PS50280">
    <property type="entry name" value="SET"/>
    <property type="match status" value="1"/>
</dbReference>
<accession>A0A165E7R6</accession>
<feature type="domain" description="SET" evidence="1">
    <location>
        <begin position="113"/>
        <end position="311"/>
    </location>
</feature>
<dbReference type="PANTHER" id="PTHR47643:SF2">
    <property type="entry name" value="TPR DOMAIN PROTEIN (AFU_ORTHOLOGUE AFUA_5G12710)"/>
    <property type="match status" value="1"/>
</dbReference>
<proteinExistence type="predicted"/>
<dbReference type="Gene3D" id="2.170.270.10">
    <property type="entry name" value="SET domain"/>
    <property type="match status" value="1"/>
</dbReference>
<protein>
    <recommendedName>
        <fullName evidence="1">SET domain-containing protein</fullName>
    </recommendedName>
</protein>
<dbReference type="AlphaFoldDB" id="A0A165E7R6"/>
<dbReference type="CDD" id="cd20071">
    <property type="entry name" value="SET_SMYD"/>
    <property type="match status" value="1"/>
</dbReference>
<dbReference type="GeneID" id="63818484"/>
<evidence type="ECO:0000259" key="1">
    <source>
        <dbReference type="PROSITE" id="PS50280"/>
    </source>
</evidence>
<dbReference type="InterPro" id="IPR053209">
    <property type="entry name" value="Gramillin-biosynth_MTr"/>
</dbReference>
<evidence type="ECO:0000313" key="2">
    <source>
        <dbReference type="EMBL" id="KZT06404.1"/>
    </source>
</evidence>
<dbReference type="OrthoDB" id="5945798at2759"/>
<dbReference type="InterPro" id="IPR046341">
    <property type="entry name" value="SET_dom_sf"/>
</dbReference>
<dbReference type="SUPFAM" id="SSF48452">
    <property type="entry name" value="TPR-like"/>
    <property type="match status" value="1"/>
</dbReference>
<dbReference type="InterPro" id="IPR001214">
    <property type="entry name" value="SET_dom"/>
</dbReference>
<keyword evidence="3" id="KW-1185">Reference proteome</keyword>
<dbReference type="EMBL" id="KV427624">
    <property type="protein sequence ID" value="KZT06404.1"/>
    <property type="molecule type" value="Genomic_DNA"/>
</dbReference>
<dbReference type="Pfam" id="PF00856">
    <property type="entry name" value="SET"/>
    <property type="match status" value="1"/>
</dbReference>
<dbReference type="PANTHER" id="PTHR47643">
    <property type="entry name" value="TPR DOMAIN PROTEIN (AFU_ORTHOLOGUE AFUA_5G12710)"/>
    <property type="match status" value="1"/>
</dbReference>